<organism evidence="4 5">
    <name type="scientific">Leucobacter chromiireducens subsp. solipictus</name>
    <dbReference type="NCBI Taxonomy" id="398235"/>
    <lineage>
        <taxon>Bacteria</taxon>
        <taxon>Bacillati</taxon>
        <taxon>Actinomycetota</taxon>
        <taxon>Actinomycetes</taxon>
        <taxon>Micrococcales</taxon>
        <taxon>Microbacteriaceae</taxon>
        <taxon>Leucobacter</taxon>
    </lineage>
</organism>
<gene>
    <name evidence="4" type="ORF">D3230_04620</name>
</gene>
<dbReference type="Pfam" id="PF01425">
    <property type="entry name" value="Amidase"/>
    <property type="match status" value="1"/>
</dbReference>
<feature type="compositionally biased region" description="Basic and acidic residues" evidence="2">
    <location>
        <begin position="372"/>
        <end position="385"/>
    </location>
</feature>
<feature type="compositionally biased region" description="Basic and acidic residues" evidence="2">
    <location>
        <begin position="290"/>
        <end position="306"/>
    </location>
</feature>
<dbReference type="PROSITE" id="PS00571">
    <property type="entry name" value="AMIDASES"/>
    <property type="match status" value="1"/>
</dbReference>
<feature type="compositionally biased region" description="Basic residues" evidence="2">
    <location>
        <begin position="395"/>
        <end position="429"/>
    </location>
</feature>
<feature type="compositionally biased region" description="Basic and acidic residues" evidence="2">
    <location>
        <begin position="228"/>
        <end position="241"/>
    </location>
</feature>
<feature type="compositionally biased region" description="Basic residues" evidence="2">
    <location>
        <begin position="148"/>
        <end position="159"/>
    </location>
</feature>
<evidence type="ECO:0000256" key="2">
    <source>
        <dbReference type="SAM" id="MobiDB-lite"/>
    </source>
</evidence>
<evidence type="ECO:0000313" key="5">
    <source>
        <dbReference type="Proteomes" id="UP001645859"/>
    </source>
</evidence>
<feature type="compositionally biased region" description="Basic residues" evidence="2">
    <location>
        <begin position="308"/>
        <end position="332"/>
    </location>
</feature>
<evidence type="ECO:0000256" key="1">
    <source>
        <dbReference type="ARBA" id="ARBA00009199"/>
    </source>
</evidence>
<feature type="domain" description="Amidase" evidence="3">
    <location>
        <begin position="501"/>
        <end position="889"/>
    </location>
</feature>
<evidence type="ECO:0000313" key="4">
    <source>
        <dbReference type="EMBL" id="MBL3678580.1"/>
    </source>
</evidence>
<evidence type="ECO:0000259" key="3">
    <source>
        <dbReference type="Pfam" id="PF01425"/>
    </source>
</evidence>
<proteinExistence type="inferred from homology"/>
<feature type="compositionally biased region" description="Basic and acidic residues" evidence="2">
    <location>
        <begin position="160"/>
        <end position="175"/>
    </location>
</feature>
<feature type="compositionally biased region" description="Basic residues" evidence="2">
    <location>
        <begin position="243"/>
        <end position="252"/>
    </location>
</feature>
<dbReference type="SUPFAM" id="SSF75304">
    <property type="entry name" value="Amidase signature (AS) enzymes"/>
    <property type="match status" value="1"/>
</dbReference>
<sequence>MRGRSRQRLSGGPRVSHFPRATHPGHGAQLHRHLGLRPRRGEHGSGAHHRNDRAAPVLGRRRRGRCHRDDPRERHRHGGHRPRGAPLLPPEDRPHRPRRHGPRIRLRGRVQPHARARGNWDHRGRGGRGARRRRCDRRVRGHREPGSHHGRRHGGQPRRRGSDPPRHPDLPERHPGAARRAHVHRPARHVLCTGTPEPPGRGSRAGGRARPPAQPRRRAGRGGARLRVVGDRRHGLRDGPAARRVRRDRPGRRGLAARPASVRGHSGRPARSRSHPLAGPRLGARCGGPRVDRREVPAGYDRDARGLRGQHRRVGHHLRGGARAHSRPRGKARRDGPNRGLCVHRPAARRRRRPRRRRDPVRIRAAPGVRPGRRDPQPDRRRLALRDQPPQPRTRSLRRPILHHRGRHRRGGTGTHGIRHAPPPHHSHRGTTMSRPALSLERYRALDATGLAALLRSGAVTPTAVRELALEAVAAHPAARAAVLDISTPLPPAPLAPDTTPNMAFAGVPTFRKDLGAGEAGQPTTNGSAAGTPVVSRESAPYWRALASAGITSLGRSRSAEFGALLTIEPPGEAPVHNPHAAAYTAGGSSGGAAALVAAGAVPVAHANDAGGSIRIPAAYTGTIGYKPARAHPAAPAAPAAPAPLPRDLVAEFAITRSLRDTRVLARVLGTQAASTRHHATGVASARPRVGVDVSAWQGGTVHPDVLAATARAAARLEDAGYTLVPVALSAALDWDAFGTALLDTFAWLTARSLEEAVGPDWDAGYALLQPGTRLWATHGRALGNAELVAAEAAFADTTAALDLATAGLALLLTPATAQPARPLGDLDGARFTNARDFSAHMEQVTQYSTLFNVSGHAAIALPQGTTSAPEALPVGVQLVALAASEAELFDAAEHVIGADPLAPAPIPHTPSPAP</sequence>
<dbReference type="InterPro" id="IPR020556">
    <property type="entry name" value="Amidase_CS"/>
</dbReference>
<reference evidence="4 5" key="1">
    <citation type="submission" date="2018-09" db="EMBL/GenBank/DDBJ databases">
        <title>Comparative genomics of Leucobacter spp.</title>
        <authorList>
            <person name="Reis A.C."/>
            <person name="Kolvenbach B.A."/>
            <person name="Corvini P.F.X."/>
            <person name="Nunes O.C."/>
        </authorList>
    </citation>
    <scope>NUCLEOTIDE SEQUENCE [LARGE SCALE GENOMIC DNA]</scope>
    <source>
        <strain evidence="4 5">TAN 31504</strain>
    </source>
</reference>
<dbReference type="InterPro" id="IPR023631">
    <property type="entry name" value="Amidase_dom"/>
</dbReference>
<comment type="similarity">
    <text evidence="1">Belongs to the amidase family.</text>
</comment>
<feature type="compositionally biased region" description="Basic residues" evidence="2">
    <location>
        <begin position="74"/>
        <end position="83"/>
    </location>
</feature>
<protein>
    <recommendedName>
        <fullName evidence="3">Amidase domain-containing protein</fullName>
    </recommendedName>
</protein>
<dbReference type="PANTHER" id="PTHR11895">
    <property type="entry name" value="TRANSAMIDASE"/>
    <property type="match status" value="1"/>
</dbReference>
<comment type="caution">
    <text evidence="4">The sequence shown here is derived from an EMBL/GenBank/DDBJ whole genome shotgun (WGS) entry which is preliminary data.</text>
</comment>
<feature type="compositionally biased region" description="Basic residues" evidence="2">
    <location>
        <begin position="176"/>
        <end position="188"/>
    </location>
</feature>
<dbReference type="EMBL" id="QYAC01000002">
    <property type="protein sequence ID" value="MBL3678580.1"/>
    <property type="molecule type" value="Genomic_DNA"/>
</dbReference>
<feature type="compositionally biased region" description="Basic residues" evidence="2">
    <location>
        <begin position="95"/>
        <end position="116"/>
    </location>
</feature>
<dbReference type="InterPro" id="IPR000120">
    <property type="entry name" value="Amidase"/>
</dbReference>
<keyword evidence="5" id="KW-1185">Reference proteome</keyword>
<name>A0ABS1SDG8_9MICO</name>
<feature type="compositionally biased region" description="Basic residues" evidence="2">
    <location>
        <begin position="346"/>
        <end position="359"/>
    </location>
</feature>
<feature type="compositionally biased region" description="Low complexity" evidence="2">
    <location>
        <begin position="200"/>
        <end position="211"/>
    </location>
</feature>
<feature type="region of interest" description="Disordered" evidence="2">
    <location>
        <begin position="1"/>
        <end position="432"/>
    </location>
</feature>
<dbReference type="Proteomes" id="UP001645859">
    <property type="component" value="Unassembled WGS sequence"/>
</dbReference>
<dbReference type="PANTHER" id="PTHR11895:SF7">
    <property type="entry name" value="GLUTAMYL-TRNA(GLN) AMIDOTRANSFERASE SUBUNIT A, MITOCHONDRIAL"/>
    <property type="match status" value="1"/>
</dbReference>
<dbReference type="Gene3D" id="3.90.1300.10">
    <property type="entry name" value="Amidase signature (AS) domain"/>
    <property type="match status" value="1"/>
</dbReference>
<accession>A0ABS1SDG8</accession>
<feature type="compositionally biased region" description="Basic residues" evidence="2">
    <location>
        <begin position="265"/>
        <end position="274"/>
    </location>
</feature>
<feature type="compositionally biased region" description="Basic residues" evidence="2">
    <location>
        <begin position="29"/>
        <end position="38"/>
    </location>
</feature>
<feature type="compositionally biased region" description="Basic residues" evidence="2">
    <location>
        <begin position="125"/>
        <end position="141"/>
    </location>
</feature>
<dbReference type="InterPro" id="IPR036928">
    <property type="entry name" value="AS_sf"/>
</dbReference>